<gene>
    <name evidence="2" type="ORF">BACCIP111883_02502</name>
</gene>
<accession>A0ABN8A997</accession>
<name>A0ABN8A997_9BACI</name>
<dbReference type="RefSeq" id="WP_230501614.1">
    <property type="nucleotide sequence ID" value="NZ_CAKJTJ010000013.1"/>
</dbReference>
<evidence type="ECO:0000313" key="3">
    <source>
        <dbReference type="Proteomes" id="UP000789833"/>
    </source>
</evidence>
<proteinExistence type="predicted"/>
<keyword evidence="3" id="KW-1185">Reference proteome</keyword>
<dbReference type="EMBL" id="CAKJTJ010000013">
    <property type="protein sequence ID" value="CAG9621729.1"/>
    <property type="molecule type" value="Genomic_DNA"/>
</dbReference>
<organism evidence="2 3">
    <name type="scientific">Sutcliffiella rhizosphaerae</name>
    <dbReference type="NCBI Taxonomy" id="2880967"/>
    <lineage>
        <taxon>Bacteria</taxon>
        <taxon>Bacillati</taxon>
        <taxon>Bacillota</taxon>
        <taxon>Bacilli</taxon>
        <taxon>Bacillales</taxon>
        <taxon>Bacillaceae</taxon>
        <taxon>Sutcliffiella</taxon>
    </lineage>
</organism>
<evidence type="ECO:0000313" key="2">
    <source>
        <dbReference type="EMBL" id="CAG9621729.1"/>
    </source>
</evidence>
<protein>
    <submittedName>
        <fullName evidence="2">Uncharacterized protein</fullName>
    </submittedName>
</protein>
<keyword evidence="1" id="KW-0732">Signal</keyword>
<feature type="chain" id="PRO_5046335327" evidence="1">
    <location>
        <begin position="23"/>
        <end position="120"/>
    </location>
</feature>
<reference evidence="2 3" key="1">
    <citation type="submission" date="2021-10" db="EMBL/GenBank/DDBJ databases">
        <authorList>
            <person name="Criscuolo A."/>
        </authorList>
    </citation>
    <scope>NUCLEOTIDE SEQUENCE [LARGE SCALE GENOMIC DNA]</scope>
    <source>
        <strain evidence="3">CIP 111883</strain>
    </source>
</reference>
<evidence type="ECO:0000256" key="1">
    <source>
        <dbReference type="SAM" id="SignalP"/>
    </source>
</evidence>
<comment type="caution">
    <text evidence="2">The sequence shown here is derived from an EMBL/GenBank/DDBJ whole genome shotgun (WGS) entry which is preliminary data.</text>
</comment>
<feature type="signal peptide" evidence="1">
    <location>
        <begin position="1"/>
        <end position="22"/>
    </location>
</feature>
<sequence length="120" mass="14135">MKKRLLLVSLFLLLLTACQPYQETERFSFIEVVEQKEEAELSQIEDIDLILKNSDIIIGLDQANERYPSYNFEASPAYIVFEYTGFLTNDMILFTYDKEEAVTFLEELIQAEKDREDEFN</sequence>
<dbReference type="Proteomes" id="UP000789833">
    <property type="component" value="Unassembled WGS sequence"/>
</dbReference>
<dbReference type="PROSITE" id="PS51257">
    <property type="entry name" value="PROKAR_LIPOPROTEIN"/>
    <property type="match status" value="1"/>
</dbReference>